<keyword evidence="3" id="KW-1185">Reference proteome</keyword>
<organism evidence="2 3">
    <name type="scientific">Kitasatospora setae (strain ATCC 33774 / DSM 43861 / JCM 3304 / KCC A-0304 / NBRC 14216 / KM-6054)</name>
    <name type="common">Streptomyces setae</name>
    <dbReference type="NCBI Taxonomy" id="452652"/>
    <lineage>
        <taxon>Bacteria</taxon>
        <taxon>Bacillati</taxon>
        <taxon>Actinomycetota</taxon>
        <taxon>Actinomycetes</taxon>
        <taxon>Kitasatosporales</taxon>
        <taxon>Streptomycetaceae</taxon>
        <taxon>Kitasatospora</taxon>
    </lineage>
</organism>
<dbReference type="HOGENOM" id="CLU_1480172_0_0_11"/>
<sequence>MRKNLLALLPAAALALATAAAPSAYGASTRALTTVSVVCTGSDTTNYNPGLRTFSQTVDTYGTDTGSGCTGVGRITGLTSFSASFSGTYTASCISPIQSGSGTETLTWNDGSTSVWAWHSTVATNSAGQLVGTYDGTITTGRYAGANLNNTDVEPNTNVTACFSSPGLTQTTGTATWTFTEL</sequence>
<evidence type="ECO:0000313" key="2">
    <source>
        <dbReference type="EMBL" id="BAJ26436.1"/>
    </source>
</evidence>
<evidence type="ECO:0008006" key="4">
    <source>
        <dbReference type="Google" id="ProtNLM"/>
    </source>
</evidence>
<feature type="signal peptide" evidence="1">
    <location>
        <begin position="1"/>
        <end position="26"/>
    </location>
</feature>
<feature type="chain" id="PRO_5003186708" description="Ig-like domain-containing protein" evidence="1">
    <location>
        <begin position="27"/>
        <end position="182"/>
    </location>
</feature>
<gene>
    <name evidence="2" type="ordered locus">KSE_05940</name>
</gene>
<dbReference type="EMBL" id="AP010968">
    <property type="protein sequence ID" value="BAJ26436.1"/>
    <property type="molecule type" value="Genomic_DNA"/>
</dbReference>
<evidence type="ECO:0000313" key="3">
    <source>
        <dbReference type="Proteomes" id="UP000007076"/>
    </source>
</evidence>
<dbReference type="KEGG" id="ksk:KSE_05940"/>
<dbReference type="RefSeq" id="WP_014133755.1">
    <property type="nucleotide sequence ID" value="NC_016109.1"/>
</dbReference>
<name>E4N5F5_KITSK</name>
<accession>E4N5F5</accession>
<dbReference type="eggNOG" id="ENOG5033MC9">
    <property type="taxonomic scope" value="Bacteria"/>
</dbReference>
<dbReference type="Proteomes" id="UP000007076">
    <property type="component" value="Chromosome"/>
</dbReference>
<protein>
    <recommendedName>
        <fullName evidence="4">Ig-like domain-containing protein</fullName>
    </recommendedName>
</protein>
<reference evidence="2 3" key="1">
    <citation type="journal article" date="2010" name="DNA Res.">
        <title>Genome sequence of Kitasatospora setae NBRC 14216T: an evolutionary snapshot of the family Streptomycetaceae.</title>
        <authorList>
            <person name="Ichikawa N."/>
            <person name="Oguchi A."/>
            <person name="Ikeda H."/>
            <person name="Ishikawa J."/>
            <person name="Kitani S."/>
            <person name="Watanabe Y."/>
            <person name="Nakamura S."/>
            <person name="Katano Y."/>
            <person name="Kishi E."/>
            <person name="Sasagawa M."/>
            <person name="Ankai A."/>
            <person name="Fukui S."/>
            <person name="Hashimoto Y."/>
            <person name="Kamata S."/>
            <person name="Otoguro M."/>
            <person name="Tanikawa S."/>
            <person name="Nihira T."/>
            <person name="Horinouchi S."/>
            <person name="Ohnishi Y."/>
            <person name="Hayakawa M."/>
            <person name="Kuzuyama T."/>
            <person name="Arisawa A."/>
            <person name="Nomoto F."/>
            <person name="Miura H."/>
            <person name="Takahashi Y."/>
            <person name="Fujita N."/>
        </authorList>
    </citation>
    <scope>NUCLEOTIDE SEQUENCE [LARGE SCALE GENOMIC DNA]</scope>
    <source>
        <strain evidence="3">ATCC 33774 / DSM 43861 / JCM 3304 / KCC A-0304 / NBRC 14216 / KM-6054</strain>
    </source>
</reference>
<dbReference type="AlphaFoldDB" id="E4N5F5"/>
<evidence type="ECO:0000256" key="1">
    <source>
        <dbReference type="SAM" id="SignalP"/>
    </source>
</evidence>
<dbReference type="PATRIC" id="fig|452652.3.peg.586"/>
<keyword evidence="1" id="KW-0732">Signal</keyword>
<proteinExistence type="predicted"/>